<keyword evidence="5" id="KW-0004">4Fe-4S</keyword>
<keyword evidence="4 5" id="KW-0411">Iron-sulfur</keyword>
<reference evidence="9" key="1">
    <citation type="submission" date="2016-10" db="EMBL/GenBank/DDBJ databases">
        <authorList>
            <person name="Varghese N."/>
            <person name="Submissions S."/>
        </authorList>
    </citation>
    <scope>NUCLEOTIDE SEQUENCE [LARGE SCALE GENOMIC DNA]</scope>
    <source>
        <strain evidence="9">DSM 8344</strain>
    </source>
</reference>
<dbReference type="GO" id="GO:0051539">
    <property type="term" value="F:4 iron, 4 sulfur cluster binding"/>
    <property type="evidence" value="ECO:0007669"/>
    <property type="project" value="UniProtKB-KW"/>
</dbReference>
<keyword evidence="2" id="KW-0479">Metal-binding</keyword>
<dbReference type="GO" id="GO:0046872">
    <property type="term" value="F:metal ion binding"/>
    <property type="evidence" value="ECO:0007669"/>
    <property type="project" value="UniProtKB-KW"/>
</dbReference>
<dbReference type="CDD" id="cd01335">
    <property type="entry name" value="Radical_SAM"/>
    <property type="match status" value="1"/>
</dbReference>
<dbReference type="GO" id="GO:0016740">
    <property type="term" value="F:transferase activity"/>
    <property type="evidence" value="ECO:0007669"/>
    <property type="project" value="TreeGrafter"/>
</dbReference>
<evidence type="ECO:0000313" key="9">
    <source>
        <dbReference type="Proteomes" id="UP000198656"/>
    </source>
</evidence>
<organism evidence="8 9">
    <name type="scientific">Desulfosporosinus hippei DSM 8344</name>
    <dbReference type="NCBI Taxonomy" id="1121419"/>
    <lineage>
        <taxon>Bacteria</taxon>
        <taxon>Bacillati</taxon>
        <taxon>Bacillota</taxon>
        <taxon>Clostridia</taxon>
        <taxon>Eubacteriales</taxon>
        <taxon>Desulfitobacteriaceae</taxon>
        <taxon>Desulfosporosinus</taxon>
    </lineage>
</organism>
<keyword evidence="9" id="KW-1185">Reference proteome</keyword>
<feature type="binding site" evidence="6">
    <location>
        <position position="291"/>
    </location>
    <ligand>
        <name>(3R)-3-methyl-D-ornithine</name>
        <dbReference type="ChEBI" id="CHEBI:64642"/>
    </ligand>
</feature>
<feature type="binding site" evidence="6">
    <location>
        <position position="105"/>
    </location>
    <ligand>
        <name>(3R)-3-methyl-D-ornithine</name>
        <dbReference type="ChEBI" id="CHEBI:64642"/>
    </ligand>
</feature>
<feature type="binding site" evidence="5">
    <location>
        <position position="63"/>
    </location>
    <ligand>
        <name>[4Fe-4S] cluster</name>
        <dbReference type="ChEBI" id="CHEBI:49883"/>
        <note>4Fe-4S-S-AdoMet</note>
    </ligand>
</feature>
<dbReference type="SUPFAM" id="SSF102114">
    <property type="entry name" value="Radical SAM enzymes"/>
    <property type="match status" value="1"/>
</dbReference>
<dbReference type="Gene3D" id="3.20.20.70">
    <property type="entry name" value="Aldolase class I"/>
    <property type="match status" value="1"/>
</dbReference>
<dbReference type="RefSeq" id="WP_092335492.1">
    <property type="nucleotide sequence ID" value="NZ_FNCP01000034.1"/>
</dbReference>
<feature type="binding site" evidence="5">
    <location>
        <position position="70"/>
    </location>
    <ligand>
        <name>[4Fe-4S] cluster</name>
        <dbReference type="ChEBI" id="CHEBI:49883"/>
        <note>4Fe-4S-S-AdoMet</note>
    </ligand>
</feature>
<dbReference type="SFLD" id="SFLDG01060">
    <property type="entry name" value="BATS_domain_containing"/>
    <property type="match status" value="1"/>
</dbReference>
<dbReference type="GO" id="GO:0071524">
    <property type="term" value="P:pyrrolysine biosynthetic process"/>
    <property type="evidence" value="ECO:0007669"/>
    <property type="project" value="InterPro"/>
</dbReference>
<dbReference type="OrthoDB" id="9775764at2"/>
<evidence type="ECO:0000256" key="6">
    <source>
        <dbReference type="PIRSR" id="PIRSR004762-2"/>
    </source>
</evidence>
<dbReference type="InterPro" id="IPR013785">
    <property type="entry name" value="Aldolase_TIM"/>
</dbReference>
<dbReference type="NCBIfam" id="TIGR03910">
    <property type="entry name" value="pyrrolys_PylB"/>
    <property type="match status" value="1"/>
</dbReference>
<feature type="binding site" evidence="6">
    <location>
        <position position="183"/>
    </location>
    <ligand>
        <name>S-adenosyl-L-methionine</name>
        <dbReference type="ChEBI" id="CHEBI:59789"/>
    </ligand>
</feature>
<feature type="binding site" evidence="6">
    <location>
        <position position="162"/>
    </location>
    <ligand>
        <name>(3R)-3-methyl-D-ornithine</name>
        <dbReference type="ChEBI" id="CHEBI:64642"/>
    </ligand>
</feature>
<feature type="domain" description="Radical SAM core" evidence="7">
    <location>
        <begin position="49"/>
        <end position="272"/>
    </location>
</feature>
<evidence type="ECO:0000256" key="4">
    <source>
        <dbReference type="ARBA" id="ARBA00023014"/>
    </source>
</evidence>
<dbReference type="InterPro" id="IPR023891">
    <property type="entry name" value="Pyrrolys_PylB"/>
</dbReference>
<feature type="binding site" evidence="6">
    <location>
        <position position="164"/>
    </location>
    <ligand>
        <name>S-adenosyl-L-methionine</name>
        <dbReference type="ChEBI" id="CHEBI:59789"/>
    </ligand>
</feature>
<evidence type="ECO:0000256" key="3">
    <source>
        <dbReference type="ARBA" id="ARBA00023004"/>
    </source>
</evidence>
<dbReference type="InterPro" id="IPR058240">
    <property type="entry name" value="rSAM_sf"/>
</dbReference>
<comment type="cofactor">
    <cofactor evidence="5">
        <name>[4Fe-4S] cluster</name>
        <dbReference type="ChEBI" id="CHEBI:49883"/>
    </cofactor>
    <text evidence="5">Binds 1 [4Fe-4S] cluster. The cluster is coordinated with 3 cysteines and an exchangeable S-adenosyl-L-methionine.</text>
</comment>
<dbReference type="InterPro" id="IPR034422">
    <property type="entry name" value="HydE/PylB-like"/>
</dbReference>
<keyword evidence="3 5" id="KW-0408">Iron</keyword>
<dbReference type="AlphaFoldDB" id="A0A1G8JSX6"/>
<dbReference type="Proteomes" id="UP000198656">
    <property type="component" value="Unassembled WGS sequence"/>
</dbReference>
<evidence type="ECO:0000313" key="8">
    <source>
        <dbReference type="EMBL" id="SDI34177.1"/>
    </source>
</evidence>
<proteinExistence type="predicted"/>
<dbReference type="STRING" id="1121419.SAMN05443529_13417"/>
<dbReference type="Pfam" id="PF04055">
    <property type="entry name" value="Radical_SAM"/>
    <property type="match status" value="1"/>
</dbReference>
<evidence type="ECO:0000256" key="1">
    <source>
        <dbReference type="ARBA" id="ARBA00022691"/>
    </source>
</evidence>
<evidence type="ECO:0000259" key="7">
    <source>
        <dbReference type="PROSITE" id="PS51918"/>
    </source>
</evidence>
<dbReference type="PANTHER" id="PTHR43726:SF1">
    <property type="entry name" value="BIOTIN SYNTHASE"/>
    <property type="match status" value="1"/>
</dbReference>
<protein>
    <submittedName>
        <fullName evidence="8">Methylornithine synthase</fullName>
    </submittedName>
</protein>
<dbReference type="SMART" id="SM00729">
    <property type="entry name" value="Elp3"/>
    <property type="match status" value="1"/>
</dbReference>
<feature type="binding site" evidence="6">
    <location>
        <position position="69"/>
    </location>
    <ligand>
        <name>S-adenosyl-L-methionine</name>
        <dbReference type="ChEBI" id="CHEBI:59789"/>
    </ligand>
</feature>
<feature type="binding site" evidence="6">
    <location>
        <position position="292"/>
    </location>
    <ligand>
        <name>(3R)-3-methyl-D-ornithine</name>
        <dbReference type="ChEBI" id="CHEBI:64642"/>
    </ligand>
</feature>
<dbReference type="SFLD" id="SFLDG01280">
    <property type="entry name" value="HydE/PylB-like"/>
    <property type="match status" value="1"/>
</dbReference>
<sequence>MLETILRKCHQGNQISFEEIVYLLRCRDESEMERIFAAARKVRQAVFGNKVFLYSFVYFSTYCQNSCTFCYFRKENLNSPRYRKTLPEVVNIALELKKSGVHLIDLTTGDDRFYTEHPERLASIVKAVKDATGLPIMVSPGVLDEQGLELIEGAGADWYALYQETHQRTLFEQLRQGQSYEKRMIAKGYARDLGMLIEEGLLTGIGDTLEDRVHSFREMKKLGARQIRTMTFVPQEGAPFAGVGNQGYQNELLNIAVMRLLFPDVLIPASLDVEGLGGLEKRLMAGANIVTSIIPPRQGFAGVANCKNDIDEGFRTVAGIQNTLKKCNLENATAQEYSRWVADRRTIDKPAARKCAGDYIRG</sequence>
<accession>A0A1G8JSX6</accession>
<name>A0A1G8JSX6_9FIRM</name>
<dbReference type="PROSITE" id="PS51918">
    <property type="entry name" value="RADICAL_SAM"/>
    <property type="match status" value="1"/>
</dbReference>
<dbReference type="PANTHER" id="PTHR43726">
    <property type="entry name" value="3-METHYLORNITHINE SYNTHASE"/>
    <property type="match status" value="1"/>
</dbReference>
<dbReference type="SFLD" id="SFLDF00349">
    <property type="entry name" value="3-methylornithine_synthase_(Py"/>
    <property type="match status" value="1"/>
</dbReference>
<dbReference type="EMBL" id="FNCP01000034">
    <property type="protein sequence ID" value="SDI34177.1"/>
    <property type="molecule type" value="Genomic_DNA"/>
</dbReference>
<dbReference type="InterPro" id="IPR007197">
    <property type="entry name" value="rSAM"/>
</dbReference>
<feature type="binding site" evidence="5">
    <location>
        <position position="67"/>
    </location>
    <ligand>
        <name>[4Fe-4S] cluster</name>
        <dbReference type="ChEBI" id="CHEBI:49883"/>
        <note>4Fe-4S-S-AdoMet</note>
    </ligand>
</feature>
<evidence type="ECO:0000256" key="2">
    <source>
        <dbReference type="ARBA" id="ARBA00022723"/>
    </source>
</evidence>
<evidence type="ECO:0000256" key="5">
    <source>
        <dbReference type="PIRSR" id="PIRSR004762-1"/>
    </source>
</evidence>
<feature type="binding site" evidence="6">
    <location>
        <position position="139"/>
    </location>
    <ligand>
        <name>(3R)-3-methyl-D-ornithine</name>
        <dbReference type="ChEBI" id="CHEBI:64642"/>
    </ligand>
</feature>
<dbReference type="SFLD" id="SFLDS00029">
    <property type="entry name" value="Radical_SAM"/>
    <property type="match status" value="1"/>
</dbReference>
<feature type="binding site" evidence="6">
    <location>
        <position position="175"/>
    </location>
    <ligand>
        <name>S-adenosyl-L-methionine</name>
        <dbReference type="ChEBI" id="CHEBI:59789"/>
    </ligand>
</feature>
<gene>
    <name evidence="8" type="ORF">SAMN05443529_13417</name>
</gene>
<feature type="binding site" evidence="6">
    <location>
        <position position="228"/>
    </location>
    <ligand>
        <name>(3R)-3-methyl-D-ornithine</name>
        <dbReference type="ChEBI" id="CHEBI:64642"/>
    </ligand>
</feature>
<dbReference type="InterPro" id="IPR006638">
    <property type="entry name" value="Elp3/MiaA/NifB-like_rSAM"/>
</dbReference>
<dbReference type="PIRSF" id="PIRSF004762">
    <property type="entry name" value="CHP00423"/>
    <property type="match status" value="1"/>
</dbReference>
<keyword evidence="1 5" id="KW-0949">S-adenosyl-L-methionine</keyword>
<feature type="binding site" evidence="6">
    <location>
        <position position="270"/>
    </location>
    <ligand>
        <name>(3R)-3-methyl-D-ornithine</name>
        <dbReference type="ChEBI" id="CHEBI:64642"/>
    </ligand>
</feature>